<dbReference type="PRINTS" id="PR00035">
    <property type="entry name" value="HTHGNTR"/>
</dbReference>
<proteinExistence type="predicted"/>
<dbReference type="EMBL" id="JASNJE010000016">
    <property type="protein sequence ID" value="MDK3074192.1"/>
    <property type="molecule type" value="Genomic_DNA"/>
</dbReference>
<evidence type="ECO:0000256" key="4">
    <source>
        <dbReference type="SAM" id="MobiDB-lite"/>
    </source>
</evidence>
<evidence type="ECO:0000313" key="6">
    <source>
        <dbReference type="EMBL" id="MDK3074192.1"/>
    </source>
</evidence>
<feature type="domain" description="HTH gntR-type" evidence="5">
    <location>
        <begin position="9"/>
        <end position="79"/>
    </location>
</feature>
<dbReference type="InterPro" id="IPR036388">
    <property type="entry name" value="WH-like_DNA-bd_sf"/>
</dbReference>
<feature type="compositionally biased region" description="Basic and acidic residues" evidence="4">
    <location>
        <begin position="248"/>
        <end position="261"/>
    </location>
</feature>
<evidence type="ECO:0000256" key="3">
    <source>
        <dbReference type="ARBA" id="ARBA00023163"/>
    </source>
</evidence>
<protein>
    <submittedName>
        <fullName evidence="6">GntR family transcriptional regulator</fullName>
    </submittedName>
</protein>
<evidence type="ECO:0000256" key="1">
    <source>
        <dbReference type="ARBA" id="ARBA00023015"/>
    </source>
</evidence>
<sequence>MKIDPNSPADLSAQIANAIRDAIVDGTLIVDERLPSESELADHFEVSRPTVREALKRLAAQSLIRTQRGASGGAFVNRLSYTDAYSQQVTTSTLLLSMNAVSFETACEARYAMERACAPLSARRRSADHLATMRTEIHRQSQPGLTDEAFCASDVAFHRALVDGAGNPVLSYQLAGAVEAMQPLMNMITFTARSREAIVALHTTIAEAIETRDEDASIAALSALETETLGLARRVFAARSAGTPAASHPDDGESHAPEPRFKPRKTTSI</sequence>
<reference evidence="6 7" key="1">
    <citation type="submission" date="2023-05" db="EMBL/GenBank/DDBJ databases">
        <title>Sedimentitalea sp. nov. JM2-8.</title>
        <authorList>
            <person name="Huang J."/>
        </authorList>
    </citation>
    <scope>NUCLEOTIDE SEQUENCE [LARGE SCALE GENOMIC DNA]</scope>
    <source>
        <strain evidence="6 7">JM2-8</strain>
    </source>
</reference>
<dbReference type="SMART" id="SM00345">
    <property type="entry name" value="HTH_GNTR"/>
    <property type="match status" value="1"/>
</dbReference>
<dbReference type="InterPro" id="IPR008920">
    <property type="entry name" value="TF_FadR/GntR_C"/>
</dbReference>
<dbReference type="InterPro" id="IPR011711">
    <property type="entry name" value="GntR_C"/>
</dbReference>
<evidence type="ECO:0000313" key="7">
    <source>
        <dbReference type="Proteomes" id="UP001227126"/>
    </source>
</evidence>
<comment type="caution">
    <text evidence="6">The sequence shown here is derived from an EMBL/GenBank/DDBJ whole genome shotgun (WGS) entry which is preliminary data.</text>
</comment>
<keyword evidence="7" id="KW-1185">Reference proteome</keyword>
<dbReference type="PANTHER" id="PTHR43537">
    <property type="entry name" value="TRANSCRIPTIONAL REGULATOR, GNTR FAMILY"/>
    <property type="match status" value="1"/>
</dbReference>
<dbReference type="PROSITE" id="PS50949">
    <property type="entry name" value="HTH_GNTR"/>
    <property type="match status" value="1"/>
</dbReference>
<dbReference type="SUPFAM" id="SSF46785">
    <property type="entry name" value="Winged helix' DNA-binding domain"/>
    <property type="match status" value="1"/>
</dbReference>
<evidence type="ECO:0000259" key="5">
    <source>
        <dbReference type="PROSITE" id="PS50949"/>
    </source>
</evidence>
<dbReference type="Gene3D" id="1.10.10.10">
    <property type="entry name" value="Winged helix-like DNA-binding domain superfamily/Winged helix DNA-binding domain"/>
    <property type="match status" value="1"/>
</dbReference>
<dbReference type="PANTHER" id="PTHR43537:SF24">
    <property type="entry name" value="GLUCONATE OPERON TRANSCRIPTIONAL REPRESSOR"/>
    <property type="match status" value="1"/>
</dbReference>
<dbReference type="CDD" id="cd07377">
    <property type="entry name" value="WHTH_GntR"/>
    <property type="match status" value="1"/>
</dbReference>
<dbReference type="Pfam" id="PF07729">
    <property type="entry name" value="FCD"/>
    <property type="match status" value="1"/>
</dbReference>
<dbReference type="Pfam" id="PF00392">
    <property type="entry name" value="GntR"/>
    <property type="match status" value="1"/>
</dbReference>
<keyword evidence="3" id="KW-0804">Transcription</keyword>
<name>A0ABT7FGE0_9RHOB</name>
<dbReference type="SMART" id="SM00895">
    <property type="entry name" value="FCD"/>
    <property type="match status" value="1"/>
</dbReference>
<evidence type="ECO:0000256" key="2">
    <source>
        <dbReference type="ARBA" id="ARBA00023125"/>
    </source>
</evidence>
<organism evidence="6 7">
    <name type="scientific">Sedimentitalea xiamensis</name>
    <dbReference type="NCBI Taxonomy" id="3050037"/>
    <lineage>
        <taxon>Bacteria</taxon>
        <taxon>Pseudomonadati</taxon>
        <taxon>Pseudomonadota</taxon>
        <taxon>Alphaproteobacteria</taxon>
        <taxon>Rhodobacterales</taxon>
        <taxon>Paracoccaceae</taxon>
        <taxon>Sedimentitalea</taxon>
    </lineage>
</organism>
<dbReference type="Gene3D" id="1.20.120.530">
    <property type="entry name" value="GntR ligand-binding domain-like"/>
    <property type="match status" value="1"/>
</dbReference>
<gene>
    <name evidence="6" type="ORF">QO034_13820</name>
</gene>
<keyword evidence="2" id="KW-0238">DNA-binding</keyword>
<dbReference type="InterPro" id="IPR000524">
    <property type="entry name" value="Tscrpt_reg_HTH_GntR"/>
</dbReference>
<dbReference type="InterPro" id="IPR036390">
    <property type="entry name" value="WH_DNA-bd_sf"/>
</dbReference>
<keyword evidence="1" id="KW-0805">Transcription regulation</keyword>
<feature type="region of interest" description="Disordered" evidence="4">
    <location>
        <begin position="240"/>
        <end position="269"/>
    </location>
</feature>
<dbReference type="SUPFAM" id="SSF48008">
    <property type="entry name" value="GntR ligand-binding domain-like"/>
    <property type="match status" value="1"/>
</dbReference>
<dbReference type="RefSeq" id="WP_284486124.1">
    <property type="nucleotide sequence ID" value="NZ_JASNJE010000016.1"/>
</dbReference>
<dbReference type="Proteomes" id="UP001227126">
    <property type="component" value="Unassembled WGS sequence"/>
</dbReference>
<accession>A0ABT7FGE0</accession>